<evidence type="ECO:0000256" key="6">
    <source>
        <dbReference type="SAM" id="MobiDB-lite"/>
    </source>
</evidence>
<dbReference type="Gene3D" id="2.60.40.10">
    <property type="entry name" value="Immunoglobulins"/>
    <property type="match status" value="2"/>
</dbReference>
<keyword evidence="7" id="KW-0472">Membrane</keyword>
<keyword evidence="7" id="KW-0812">Transmembrane</keyword>
<sequence>MKKDFKLSTGLLTVVTLSSVVLASEATMSTVQAHTPTTAVTVAQANGNFQFIATVVDAKGNNLAGKIVVVSDVTDGASKVLQTLTTDAKGQAIFSALPTNRNISVSVDGVVKGYTLRTSEANTTKVASFTAEGVGQGTPTYSTSPLDVFVRNQDAEAIAGKSVTLKDAQGNDIETIVSNAEGLARFSQKLMDGTFYQIYVDGKKLAENMPGHYSTVYLDQSSSEHKHDDKKDSSTKSDPSTGQKSEEGFTFVATVMNKEGKALEGKEVALFDITDGKALALTSVKTNASGQAIFKKLPLSRNISVKVDGEDKGYTLRTSENGAEKAVAFYAKGEGQKAVPTTKTPLTVTVRDADGQGLPNQKVTLKNELGQVMAEMMTDKDGKVTVTDKLMDGMFYSLLVNDVKMRDLTPGNDVSVYLKADQIKKATDKDASDMTKSDKNSTKSADKTSDKVDNAKKSLDPVKQDSKTLPKAGDKAVTILSLVGVVMLGLASLLLIAKKKMN</sequence>
<keyword evidence="4 8" id="KW-0732">Signal</keyword>
<evidence type="ECO:0000256" key="4">
    <source>
        <dbReference type="ARBA" id="ARBA00022729"/>
    </source>
</evidence>
<evidence type="ECO:0000259" key="9">
    <source>
        <dbReference type="PROSITE" id="PS50847"/>
    </source>
</evidence>
<dbReference type="InterPro" id="IPR013783">
    <property type="entry name" value="Ig-like_fold"/>
</dbReference>
<dbReference type="Proteomes" id="UP000003330">
    <property type="component" value="Unassembled WGS sequence"/>
</dbReference>
<feature type="signal peptide" evidence="8">
    <location>
        <begin position="1"/>
        <end position="23"/>
    </location>
</feature>
<reference evidence="10 11" key="1">
    <citation type="journal article" date="2014" name="Int. J. Syst. Evol. Microbiol.">
        <title>Phylogenomics and the dynamic genome evolution of the genus Streptococcus.</title>
        <authorList>
            <consortium name="The Broad Institute Genome Sequencing Platform"/>
            <person name="Richards V.P."/>
            <person name="Palmer S.R."/>
            <person name="Pavinski Bitar P.D."/>
            <person name="Qin X."/>
            <person name="Weinstock G.M."/>
            <person name="Highlander S.K."/>
            <person name="Town C.D."/>
            <person name="Burne R.A."/>
            <person name="Stanhope M.J."/>
        </authorList>
    </citation>
    <scope>NUCLEOTIDE SEQUENCE [LARGE SCALE GENOMIC DNA]</scope>
    <source>
        <strain evidence="10 11">707-05</strain>
    </source>
</reference>
<dbReference type="NCBIfam" id="TIGR01167">
    <property type="entry name" value="LPXTG_anchor"/>
    <property type="match status" value="1"/>
</dbReference>
<keyword evidence="11" id="KW-1185">Reference proteome</keyword>
<dbReference type="InterPro" id="IPR019931">
    <property type="entry name" value="LPXTG_anchor"/>
</dbReference>
<dbReference type="Pfam" id="PF00746">
    <property type="entry name" value="Gram_pos_anchor"/>
    <property type="match status" value="1"/>
</dbReference>
<evidence type="ECO:0000256" key="2">
    <source>
        <dbReference type="ARBA" id="ARBA00022512"/>
    </source>
</evidence>
<feature type="compositionally biased region" description="Basic and acidic residues" evidence="6">
    <location>
        <begin position="222"/>
        <end position="235"/>
    </location>
</feature>
<dbReference type="eggNOG" id="COG4932">
    <property type="taxonomic scope" value="Bacteria"/>
</dbReference>
<comment type="caution">
    <text evidence="10">The sequence shown here is derived from an EMBL/GenBank/DDBJ whole genome shotgun (WGS) entry which is preliminary data.</text>
</comment>
<keyword evidence="3" id="KW-0964">Secreted</keyword>
<feature type="region of interest" description="Disordered" evidence="6">
    <location>
        <begin position="219"/>
        <end position="246"/>
    </location>
</feature>
<evidence type="ECO:0000256" key="1">
    <source>
        <dbReference type="ARBA" id="ARBA00007257"/>
    </source>
</evidence>
<dbReference type="SUPFAM" id="SSF49373">
    <property type="entry name" value="Invasin/intimin cell-adhesion fragments"/>
    <property type="match status" value="1"/>
</dbReference>
<dbReference type="RefSeq" id="WP_008089095.1">
    <property type="nucleotide sequence ID" value="NZ_AEUX02000006.1"/>
</dbReference>
<keyword evidence="5" id="KW-0572">Peptidoglycan-anchor</keyword>
<proteinExistence type="inferred from homology"/>
<dbReference type="InterPro" id="IPR008964">
    <property type="entry name" value="Invasin/intimin_cell_adhesion"/>
</dbReference>
<evidence type="ECO:0000256" key="5">
    <source>
        <dbReference type="ARBA" id="ARBA00023088"/>
    </source>
</evidence>
<dbReference type="PANTHER" id="PTHR36108:SF13">
    <property type="entry name" value="COLOSSIN-B-RELATED"/>
    <property type="match status" value="1"/>
</dbReference>
<dbReference type="OrthoDB" id="2217579at2"/>
<name>G5K3M9_9STRE</name>
<dbReference type="AlphaFoldDB" id="G5K3M9"/>
<feature type="chain" id="PRO_5039681419" evidence="8">
    <location>
        <begin position="24"/>
        <end position="502"/>
    </location>
</feature>
<evidence type="ECO:0000313" key="11">
    <source>
        <dbReference type="Proteomes" id="UP000003330"/>
    </source>
</evidence>
<keyword evidence="7" id="KW-1133">Transmembrane helix</keyword>
<protein>
    <submittedName>
        <fullName evidence="10">Gram positive anchor</fullName>
    </submittedName>
</protein>
<dbReference type="PANTHER" id="PTHR36108">
    <property type="entry name" value="COLOSSIN-B-RELATED"/>
    <property type="match status" value="1"/>
</dbReference>
<organism evidence="10 11">
    <name type="scientific">Streptococcus ictaluri 707-05</name>
    <dbReference type="NCBI Taxonomy" id="764299"/>
    <lineage>
        <taxon>Bacteria</taxon>
        <taxon>Bacillati</taxon>
        <taxon>Bacillota</taxon>
        <taxon>Bacilli</taxon>
        <taxon>Lactobacillales</taxon>
        <taxon>Streptococcaceae</taxon>
        <taxon>Streptococcus</taxon>
    </lineage>
</organism>
<dbReference type="STRING" id="764299.STRIC_1399"/>
<keyword evidence="2" id="KW-0134">Cell wall</keyword>
<evidence type="ECO:0000256" key="8">
    <source>
        <dbReference type="SAM" id="SignalP"/>
    </source>
</evidence>
<dbReference type="EMBL" id="AEUX02000006">
    <property type="protein sequence ID" value="EHI69633.1"/>
    <property type="molecule type" value="Genomic_DNA"/>
</dbReference>
<evidence type="ECO:0000256" key="3">
    <source>
        <dbReference type="ARBA" id="ARBA00022525"/>
    </source>
</evidence>
<evidence type="ECO:0000256" key="7">
    <source>
        <dbReference type="SAM" id="Phobius"/>
    </source>
</evidence>
<gene>
    <name evidence="10" type="ORF">STRIC_1399</name>
</gene>
<evidence type="ECO:0000313" key="10">
    <source>
        <dbReference type="EMBL" id="EHI69633.1"/>
    </source>
</evidence>
<dbReference type="PROSITE" id="PS50847">
    <property type="entry name" value="GRAM_POS_ANCHORING"/>
    <property type="match status" value="1"/>
</dbReference>
<feature type="domain" description="Gram-positive cocci surface proteins LPxTG" evidence="9">
    <location>
        <begin position="469"/>
        <end position="502"/>
    </location>
</feature>
<accession>G5K3M9</accession>
<comment type="similarity">
    <text evidence="1">Belongs to the serine-aspartate repeat-containing protein (SDr) family.</text>
</comment>
<feature type="transmembrane region" description="Helical" evidence="7">
    <location>
        <begin position="476"/>
        <end position="497"/>
    </location>
</feature>
<feature type="region of interest" description="Disordered" evidence="6">
    <location>
        <begin position="428"/>
        <end position="469"/>
    </location>
</feature>